<keyword evidence="5 7" id="KW-1133">Transmembrane helix</keyword>
<keyword evidence="3" id="KW-0813">Transport</keyword>
<dbReference type="PROSITE" id="PS50850">
    <property type="entry name" value="MFS"/>
    <property type="match status" value="1"/>
</dbReference>
<dbReference type="OrthoDB" id="10021397at2759"/>
<sequence>MPSDKPSSSERSVQGIKWVIIVSAILSSTFLFALDNTVVANVEPDIIESFGEIEKMPWIGAAFNLGGIAILPWGKAYGVFNVKWLYLLHVVLFEAGSALCGASPNMNALIIGRVIAGVGGSGMYVGCITYLAVTTTDNERPMYMGLLGLIWGAGTVLGPVVGGAFADSSATWRWGLYINLVIGAIFAPAYCWLLPSIDFQRSLSVRDKFKQVDLLGIAVFLGAMVSFIMAISFGGNVYAWNSPTEIALWVVAAVLFPLFVATQWFHPFVAKEYRLYPLHFTRRPLLVNLQVQLFLLSGVMLVSAYVIPLFFQFVQGDSSLHAGVRLLPYICMAVVFSLLNGGLMVRSGHCLPWYIFAGMTITIGAALMTRITVGSSASGIYGFTALIGIGVGAAVNAGYPISQSLVDPNEVSNVVGFMSVAQSFGITTSIAIYGSIYQNLAVRYVGAILPEASAAEIRTATAGISSSLFDSLSPATRQKVVEAIVMAVAKVWYLVLAYGVVCFVLSFGLWVQNINDS</sequence>
<feature type="transmembrane region" description="Helical" evidence="7">
    <location>
        <begin position="246"/>
        <end position="270"/>
    </location>
</feature>
<feature type="transmembrane region" description="Helical" evidence="7">
    <location>
        <begin position="172"/>
        <end position="193"/>
    </location>
</feature>
<keyword evidence="6 7" id="KW-0472">Membrane</keyword>
<dbReference type="InterPro" id="IPR011701">
    <property type="entry name" value="MFS"/>
</dbReference>
<evidence type="ECO:0000256" key="5">
    <source>
        <dbReference type="ARBA" id="ARBA00022989"/>
    </source>
</evidence>
<feature type="transmembrane region" description="Helical" evidence="7">
    <location>
        <begin position="411"/>
        <end position="436"/>
    </location>
</feature>
<comment type="similarity">
    <text evidence="2">Belongs to the major facilitator superfamily. TCR/Tet family.</text>
</comment>
<evidence type="ECO:0000313" key="9">
    <source>
        <dbReference type="EMBL" id="RAL14075.1"/>
    </source>
</evidence>
<evidence type="ECO:0000256" key="6">
    <source>
        <dbReference type="ARBA" id="ARBA00023136"/>
    </source>
</evidence>
<organism evidence="9 10">
    <name type="scientific">Aspergillus homomorphus (strain CBS 101889)</name>
    <dbReference type="NCBI Taxonomy" id="1450537"/>
    <lineage>
        <taxon>Eukaryota</taxon>
        <taxon>Fungi</taxon>
        <taxon>Dikarya</taxon>
        <taxon>Ascomycota</taxon>
        <taxon>Pezizomycotina</taxon>
        <taxon>Eurotiomycetes</taxon>
        <taxon>Eurotiomycetidae</taxon>
        <taxon>Eurotiales</taxon>
        <taxon>Aspergillaceae</taxon>
        <taxon>Aspergillus</taxon>
        <taxon>Aspergillus subgen. Circumdati</taxon>
    </lineage>
</organism>
<feature type="transmembrane region" description="Helical" evidence="7">
    <location>
        <begin position="291"/>
        <end position="314"/>
    </location>
</feature>
<evidence type="ECO:0000313" key="10">
    <source>
        <dbReference type="Proteomes" id="UP000248961"/>
    </source>
</evidence>
<feature type="transmembrane region" description="Helical" evidence="7">
    <location>
        <begin position="56"/>
        <end position="73"/>
    </location>
</feature>
<evidence type="ECO:0000256" key="1">
    <source>
        <dbReference type="ARBA" id="ARBA00004141"/>
    </source>
</evidence>
<proteinExistence type="inferred from homology"/>
<dbReference type="InterPro" id="IPR020846">
    <property type="entry name" value="MFS_dom"/>
</dbReference>
<comment type="subcellular location">
    <subcellularLocation>
        <location evidence="1">Membrane</location>
        <topology evidence="1">Multi-pass membrane protein</topology>
    </subcellularLocation>
</comment>
<dbReference type="Proteomes" id="UP000248961">
    <property type="component" value="Unassembled WGS sequence"/>
</dbReference>
<dbReference type="GO" id="GO:0005886">
    <property type="term" value="C:plasma membrane"/>
    <property type="evidence" value="ECO:0007669"/>
    <property type="project" value="TreeGrafter"/>
</dbReference>
<dbReference type="SUPFAM" id="SSF103473">
    <property type="entry name" value="MFS general substrate transporter"/>
    <property type="match status" value="1"/>
</dbReference>
<evidence type="ECO:0000256" key="7">
    <source>
        <dbReference type="SAM" id="Phobius"/>
    </source>
</evidence>
<keyword evidence="4 7" id="KW-0812">Transmembrane</keyword>
<evidence type="ECO:0000256" key="4">
    <source>
        <dbReference type="ARBA" id="ARBA00022692"/>
    </source>
</evidence>
<feature type="transmembrane region" description="Helical" evidence="7">
    <location>
        <begin position="214"/>
        <end position="240"/>
    </location>
</feature>
<dbReference type="RefSeq" id="XP_025553229.1">
    <property type="nucleotide sequence ID" value="XM_025698832.1"/>
</dbReference>
<dbReference type="GeneID" id="37203121"/>
<reference evidence="9 10" key="1">
    <citation type="submission" date="2018-02" db="EMBL/GenBank/DDBJ databases">
        <title>The genomes of Aspergillus section Nigri reveals drivers in fungal speciation.</title>
        <authorList>
            <consortium name="DOE Joint Genome Institute"/>
            <person name="Vesth T.C."/>
            <person name="Nybo J."/>
            <person name="Theobald S."/>
            <person name="Brandl J."/>
            <person name="Frisvad J.C."/>
            <person name="Nielsen K.F."/>
            <person name="Lyhne E.K."/>
            <person name="Kogle M.E."/>
            <person name="Kuo A."/>
            <person name="Riley R."/>
            <person name="Clum A."/>
            <person name="Nolan M."/>
            <person name="Lipzen A."/>
            <person name="Salamov A."/>
            <person name="Henrissat B."/>
            <person name="Wiebenga A."/>
            <person name="De vries R.P."/>
            <person name="Grigoriev I.V."/>
            <person name="Mortensen U.H."/>
            <person name="Andersen M.R."/>
            <person name="Baker S.E."/>
        </authorList>
    </citation>
    <scope>NUCLEOTIDE SEQUENCE [LARGE SCALE GENOMIC DNA]</scope>
    <source>
        <strain evidence="9 10">CBS 101889</strain>
    </source>
</reference>
<dbReference type="EMBL" id="KZ824276">
    <property type="protein sequence ID" value="RAL14075.1"/>
    <property type="molecule type" value="Genomic_DNA"/>
</dbReference>
<dbReference type="InterPro" id="IPR036259">
    <property type="entry name" value="MFS_trans_sf"/>
</dbReference>
<dbReference type="PANTHER" id="PTHR23501:SF12">
    <property type="entry name" value="MAJOR FACILITATOR SUPERFAMILY (MFS) PROFILE DOMAIN-CONTAINING PROTEIN-RELATED"/>
    <property type="match status" value="1"/>
</dbReference>
<feature type="transmembrane region" description="Helical" evidence="7">
    <location>
        <begin position="326"/>
        <end position="345"/>
    </location>
</feature>
<feature type="transmembrane region" description="Helical" evidence="7">
    <location>
        <begin position="110"/>
        <end position="133"/>
    </location>
</feature>
<feature type="transmembrane region" description="Helical" evidence="7">
    <location>
        <begin position="379"/>
        <end position="399"/>
    </location>
</feature>
<evidence type="ECO:0000259" key="8">
    <source>
        <dbReference type="PROSITE" id="PS50850"/>
    </source>
</evidence>
<dbReference type="GO" id="GO:0022857">
    <property type="term" value="F:transmembrane transporter activity"/>
    <property type="evidence" value="ECO:0007669"/>
    <property type="project" value="InterPro"/>
</dbReference>
<evidence type="ECO:0000256" key="3">
    <source>
        <dbReference type="ARBA" id="ARBA00022448"/>
    </source>
</evidence>
<dbReference type="STRING" id="1450537.A0A395I2W9"/>
<gene>
    <name evidence="9" type="ORF">BO97DRAFT_448619</name>
</gene>
<accession>A0A395I2W9</accession>
<name>A0A395I2W9_ASPHC</name>
<feature type="transmembrane region" description="Helical" evidence="7">
    <location>
        <begin position="352"/>
        <end position="373"/>
    </location>
</feature>
<feature type="domain" description="Major facilitator superfamily (MFS) profile" evidence="8">
    <location>
        <begin position="21"/>
        <end position="477"/>
    </location>
</feature>
<dbReference type="AlphaFoldDB" id="A0A395I2W9"/>
<dbReference type="PANTHER" id="PTHR23501">
    <property type="entry name" value="MAJOR FACILITATOR SUPERFAMILY"/>
    <property type="match status" value="1"/>
</dbReference>
<evidence type="ECO:0000256" key="2">
    <source>
        <dbReference type="ARBA" id="ARBA00007520"/>
    </source>
</evidence>
<dbReference type="VEuPathDB" id="FungiDB:BO97DRAFT_448619"/>
<protein>
    <submittedName>
        <fullName evidence="9">MFS general substrate transporter</fullName>
    </submittedName>
</protein>
<dbReference type="FunFam" id="1.20.1250.20:FF:000429">
    <property type="entry name" value="MFS drug efflux transporter, putative"/>
    <property type="match status" value="1"/>
</dbReference>
<dbReference type="Pfam" id="PF07690">
    <property type="entry name" value="MFS_1"/>
    <property type="match status" value="1"/>
</dbReference>
<dbReference type="Gene3D" id="1.20.1250.20">
    <property type="entry name" value="MFS general substrate transporter like domains"/>
    <property type="match status" value="2"/>
</dbReference>
<feature type="transmembrane region" description="Helical" evidence="7">
    <location>
        <begin position="145"/>
        <end position="166"/>
    </location>
</feature>
<feature type="transmembrane region" description="Helical" evidence="7">
    <location>
        <begin position="491"/>
        <end position="511"/>
    </location>
</feature>
<keyword evidence="10" id="KW-1185">Reference proteome</keyword>
<feature type="transmembrane region" description="Helical" evidence="7">
    <location>
        <begin position="15"/>
        <end position="34"/>
    </location>
</feature>